<feature type="binding site" evidence="9">
    <location>
        <position position="355"/>
    </location>
    <ligand>
        <name>GTP</name>
        <dbReference type="ChEBI" id="CHEBI:37565"/>
    </ligand>
</feature>
<evidence type="ECO:0000256" key="10">
    <source>
        <dbReference type="PIRSR" id="PIRSR601019-2"/>
    </source>
</evidence>
<dbReference type="PRINTS" id="PR00318">
    <property type="entry name" value="GPROTEINA"/>
</dbReference>
<accession>A0A3P3YLD1</accession>
<feature type="binding site" evidence="9">
    <location>
        <begin position="47"/>
        <end position="52"/>
    </location>
    <ligand>
        <name>GTP</name>
        <dbReference type="ChEBI" id="CHEBI:37565"/>
    </ligand>
</feature>
<dbReference type="InterPro" id="IPR027417">
    <property type="entry name" value="P-loop_NTPase"/>
</dbReference>
<dbReference type="PANTHER" id="PTHR10218:SF362">
    <property type="entry name" value="G PROTEIN ALPHA O SUBUNIT"/>
    <property type="match status" value="1"/>
</dbReference>
<feature type="binding site" evidence="10">
    <location>
        <position position="201"/>
    </location>
    <ligand>
        <name>Mg(2+)</name>
        <dbReference type="ChEBI" id="CHEBI:18420"/>
    </ligand>
</feature>
<dbReference type="SUPFAM" id="SSF52540">
    <property type="entry name" value="P-loop containing nucleoside triphosphate hydrolases"/>
    <property type="match status" value="1"/>
</dbReference>
<dbReference type="GO" id="GO:0005834">
    <property type="term" value="C:heterotrimeric G-protein complex"/>
    <property type="evidence" value="ECO:0007669"/>
    <property type="project" value="TreeGrafter"/>
</dbReference>
<dbReference type="GO" id="GO:0003924">
    <property type="term" value="F:GTPase activity"/>
    <property type="evidence" value="ECO:0007669"/>
    <property type="project" value="InterPro"/>
</dbReference>
<dbReference type="GO" id="GO:0031683">
    <property type="term" value="F:G-protein beta/gamma-subunit complex binding"/>
    <property type="evidence" value="ECO:0007669"/>
    <property type="project" value="InterPro"/>
</dbReference>
<dbReference type="EMBL" id="OVEO01000016">
    <property type="protein sequence ID" value="SPR00977.1"/>
    <property type="molecule type" value="Genomic_DNA"/>
</dbReference>
<keyword evidence="11" id="KW-0496">Mitochondrion</keyword>
<dbReference type="InterPro" id="IPR001019">
    <property type="entry name" value="Gprotein_alpha_su"/>
</dbReference>
<keyword evidence="1" id="KW-0519">Myristate</keyword>
<reference evidence="11 12" key="1">
    <citation type="submission" date="2018-03" db="EMBL/GenBank/DDBJ databases">
        <authorList>
            <person name="Fogelqvist J."/>
        </authorList>
    </citation>
    <scope>NUCLEOTIDE SEQUENCE [LARGE SCALE GENOMIC DNA]</scope>
</reference>
<evidence type="ECO:0000256" key="6">
    <source>
        <dbReference type="ARBA" id="ARBA00023139"/>
    </source>
</evidence>
<feature type="binding site" evidence="9">
    <location>
        <begin position="291"/>
        <end position="294"/>
    </location>
    <ligand>
        <name>GTP</name>
        <dbReference type="ChEBI" id="CHEBI:37565"/>
    </ligand>
</feature>
<evidence type="ECO:0000256" key="4">
    <source>
        <dbReference type="ARBA" id="ARBA00022842"/>
    </source>
</evidence>
<geneLocation type="mitochondrion" evidence="11"/>
<keyword evidence="2 10" id="KW-0479">Metal-binding</keyword>
<dbReference type="GO" id="GO:0001664">
    <property type="term" value="F:G protein-coupled receptor binding"/>
    <property type="evidence" value="ECO:0007669"/>
    <property type="project" value="TreeGrafter"/>
</dbReference>
<evidence type="ECO:0000256" key="7">
    <source>
        <dbReference type="ARBA" id="ARBA00023224"/>
    </source>
</evidence>
<keyword evidence="3 9" id="KW-0547">Nucleotide-binding</keyword>
<dbReference type="GO" id="GO:0005737">
    <property type="term" value="C:cytoplasm"/>
    <property type="evidence" value="ECO:0007669"/>
    <property type="project" value="TreeGrafter"/>
</dbReference>
<dbReference type="InterPro" id="IPR011025">
    <property type="entry name" value="GproteinA_insert"/>
</dbReference>
<dbReference type="Gene3D" id="3.40.50.300">
    <property type="entry name" value="P-loop containing nucleotide triphosphate hydrolases"/>
    <property type="match status" value="1"/>
</dbReference>
<keyword evidence="4 10" id="KW-0460">Magnesium</keyword>
<protein>
    <submittedName>
        <fullName evidence="11">Uncharacterized protein</fullName>
    </submittedName>
</protein>
<dbReference type="AlphaFoldDB" id="A0A3P3YLD1"/>
<dbReference type="GO" id="GO:0007188">
    <property type="term" value="P:adenylate cyclase-modulating G protein-coupled receptor signaling pathway"/>
    <property type="evidence" value="ECO:0007669"/>
    <property type="project" value="TreeGrafter"/>
</dbReference>
<evidence type="ECO:0000256" key="2">
    <source>
        <dbReference type="ARBA" id="ARBA00022723"/>
    </source>
</evidence>
<evidence type="ECO:0000256" key="8">
    <source>
        <dbReference type="ARBA" id="ARBA00023288"/>
    </source>
</evidence>
<evidence type="ECO:0000313" key="12">
    <source>
        <dbReference type="Proteomes" id="UP000290189"/>
    </source>
</evidence>
<dbReference type="Proteomes" id="UP000290189">
    <property type="component" value="Unassembled WGS sequence"/>
</dbReference>
<keyword evidence="8" id="KW-0449">Lipoprotein</keyword>
<dbReference type="CDD" id="cd00066">
    <property type="entry name" value="G-alpha"/>
    <property type="match status" value="1"/>
</dbReference>
<dbReference type="SMART" id="SM00275">
    <property type="entry name" value="G_alpha"/>
    <property type="match status" value="1"/>
</dbReference>
<keyword evidence="5 9" id="KW-0342">GTP-binding</keyword>
<keyword evidence="7" id="KW-0807">Transducer</keyword>
<dbReference type="FunFam" id="3.40.50.300:FF:000720">
    <property type="entry name" value="Guanine nucleotide-binding protein G(k) subunit alpha"/>
    <property type="match status" value="1"/>
</dbReference>
<organism evidence="11 12">
    <name type="scientific">Plasmodiophora brassicae</name>
    <name type="common">Clubroot disease agent</name>
    <dbReference type="NCBI Taxonomy" id="37360"/>
    <lineage>
        <taxon>Eukaryota</taxon>
        <taxon>Sar</taxon>
        <taxon>Rhizaria</taxon>
        <taxon>Endomyxa</taxon>
        <taxon>Phytomyxea</taxon>
        <taxon>Plasmodiophorida</taxon>
        <taxon>Plasmodiophoridae</taxon>
        <taxon>Plasmodiophora</taxon>
    </lineage>
</organism>
<gene>
    <name evidence="11" type="ORF">PLBR_LOCUS8192</name>
</gene>
<proteinExistence type="predicted"/>
<dbReference type="Gene3D" id="1.10.400.10">
    <property type="entry name" value="GI Alpha 1, domain 2-like"/>
    <property type="match status" value="1"/>
</dbReference>
<feature type="binding site" evidence="10">
    <location>
        <position position="51"/>
    </location>
    <ligand>
        <name>Mg(2+)</name>
        <dbReference type="ChEBI" id="CHEBI:18420"/>
    </ligand>
</feature>
<evidence type="ECO:0000256" key="5">
    <source>
        <dbReference type="ARBA" id="ARBA00023134"/>
    </source>
</evidence>
<name>A0A3P3YLD1_PLABS</name>
<evidence type="ECO:0000256" key="3">
    <source>
        <dbReference type="ARBA" id="ARBA00022741"/>
    </source>
</evidence>
<sequence>MGSCLGARVSPGADEERQVNRLLSAELEKEQKAAAKQTVILFLGTGEGGKSTFFKQLRIIHNADLTATEIASLRQQIRSMVIADTVTLVRGCLLPEMPAAIGCGLSFSTNLVDMLNGSTPTPDLVSHVIELAPVDEAILTPEAASLIDAIWGDPVVQKVYEHRRMFQLGDHAQYFFNKIKVIAQAGWRPTADDMVHARQKSTGVVEQILVDPAAEMNMRCIDVGGQRSERRKWIGQFSRATCVAFVVGISEYDQTCIEDGETPRPVESFNVFKSICREPPLRSAGIVVFFNKLDLLREKLLKVPFGQPYVTDYTGSGSPESVGRYYRDKYQQEADAAFQEIGEPNRTIKFFLTTAVDRDNVKKVFSAVVEIVTKLTLEHAHLL</sequence>
<evidence type="ECO:0000256" key="1">
    <source>
        <dbReference type="ARBA" id="ARBA00022707"/>
    </source>
</evidence>
<dbReference type="GO" id="GO:0005525">
    <property type="term" value="F:GTP binding"/>
    <property type="evidence" value="ECO:0007669"/>
    <property type="project" value="UniProtKB-KW"/>
</dbReference>
<dbReference type="PROSITE" id="PS51882">
    <property type="entry name" value="G_ALPHA"/>
    <property type="match status" value="1"/>
</dbReference>
<keyword evidence="6" id="KW-0564">Palmitate</keyword>
<dbReference type="Pfam" id="PF00503">
    <property type="entry name" value="G-alpha"/>
    <property type="match status" value="1"/>
</dbReference>
<dbReference type="GO" id="GO:0046872">
    <property type="term" value="F:metal ion binding"/>
    <property type="evidence" value="ECO:0007669"/>
    <property type="project" value="UniProtKB-KW"/>
</dbReference>
<dbReference type="PANTHER" id="PTHR10218">
    <property type="entry name" value="GTP-BINDING PROTEIN ALPHA SUBUNIT"/>
    <property type="match status" value="1"/>
</dbReference>
<evidence type="ECO:0000256" key="9">
    <source>
        <dbReference type="PIRSR" id="PIRSR601019-1"/>
    </source>
</evidence>
<evidence type="ECO:0000313" key="11">
    <source>
        <dbReference type="EMBL" id="SPR00977.1"/>
    </source>
</evidence>
<feature type="binding site" evidence="9">
    <location>
        <begin position="222"/>
        <end position="226"/>
    </location>
    <ligand>
        <name>GTP</name>
        <dbReference type="ChEBI" id="CHEBI:37565"/>
    </ligand>
</feature>
<dbReference type="SUPFAM" id="SSF47895">
    <property type="entry name" value="Transducin (alpha subunit), insertion domain"/>
    <property type="match status" value="1"/>
</dbReference>